<keyword evidence="2" id="KW-1185">Reference proteome</keyword>
<sequence>MAEINVSKEVMVEMAVEMWRLNRRILKTRSPGSGASPALRYSCEKIANALEELGFTFIEFDGQPYDSGMAVEVVDATEDDSLPAGALRVQETVKPVVMWRGELQALGQVVLVKGVGRESESCKGSGGATDE</sequence>
<reference evidence="1 2" key="1">
    <citation type="submission" date="2018-11" db="EMBL/GenBank/DDBJ databases">
        <title>Genomic Encyclopedia of Type Strains, Phase IV (KMG-IV): sequencing the most valuable type-strain genomes for metagenomic binning, comparative biology and taxonomic classification.</title>
        <authorList>
            <person name="Goeker M."/>
        </authorList>
    </citation>
    <scope>NUCLEOTIDE SEQUENCE [LARGE SCALE GENOMIC DNA]</scope>
    <source>
        <strain evidence="1 2">DSM 102936</strain>
    </source>
</reference>
<gene>
    <name evidence="1" type="ORF">EDD75_0277</name>
</gene>
<dbReference type="EMBL" id="RKRE01000001">
    <property type="protein sequence ID" value="RPF49463.1"/>
    <property type="molecule type" value="Genomic_DNA"/>
</dbReference>
<dbReference type="AlphaFoldDB" id="A0A3N5AX46"/>
<evidence type="ECO:0008006" key="3">
    <source>
        <dbReference type="Google" id="ProtNLM"/>
    </source>
</evidence>
<dbReference type="Proteomes" id="UP000282654">
    <property type="component" value="Unassembled WGS sequence"/>
</dbReference>
<protein>
    <recommendedName>
        <fullName evidence="3">GrpE protein</fullName>
    </recommendedName>
</protein>
<name>A0A3N5AX46_9THEO</name>
<dbReference type="OrthoDB" id="8480692at2"/>
<proteinExistence type="predicted"/>
<comment type="caution">
    <text evidence="1">The sequence shown here is derived from an EMBL/GenBank/DDBJ whole genome shotgun (WGS) entry which is preliminary data.</text>
</comment>
<evidence type="ECO:0000313" key="1">
    <source>
        <dbReference type="EMBL" id="RPF49463.1"/>
    </source>
</evidence>
<organism evidence="1 2">
    <name type="scientific">Thermodesulfitimonas autotrophica</name>
    <dbReference type="NCBI Taxonomy" id="1894989"/>
    <lineage>
        <taxon>Bacteria</taxon>
        <taxon>Bacillati</taxon>
        <taxon>Bacillota</taxon>
        <taxon>Clostridia</taxon>
        <taxon>Thermoanaerobacterales</taxon>
        <taxon>Thermoanaerobacteraceae</taxon>
        <taxon>Thermodesulfitimonas</taxon>
    </lineage>
</organism>
<dbReference type="RefSeq" id="WP_123926948.1">
    <property type="nucleotide sequence ID" value="NZ_RKRE01000001.1"/>
</dbReference>
<evidence type="ECO:0000313" key="2">
    <source>
        <dbReference type="Proteomes" id="UP000282654"/>
    </source>
</evidence>
<accession>A0A3N5AX46</accession>